<dbReference type="InterPro" id="IPR013264">
    <property type="entry name" value="DNAG_N"/>
</dbReference>
<proteinExistence type="inferred from homology"/>
<evidence type="ECO:0000256" key="8">
    <source>
        <dbReference type="ARBA" id="ARBA00022771"/>
    </source>
</evidence>
<dbReference type="GO" id="GO:0005737">
    <property type="term" value="C:cytoplasm"/>
    <property type="evidence" value="ECO:0007669"/>
    <property type="project" value="TreeGrafter"/>
</dbReference>
<dbReference type="InterPro" id="IPR036977">
    <property type="entry name" value="DNA_primase_Znf_CHC2"/>
</dbReference>
<evidence type="ECO:0000256" key="5">
    <source>
        <dbReference type="ARBA" id="ARBA00022695"/>
    </source>
</evidence>
<feature type="region of interest" description="Disordered" evidence="13">
    <location>
        <begin position="464"/>
        <end position="496"/>
    </location>
</feature>
<dbReference type="FunFam" id="3.90.980.10:FF:000001">
    <property type="entry name" value="DNA primase"/>
    <property type="match status" value="1"/>
</dbReference>
<keyword evidence="12" id="KW-0804">Transcription</keyword>
<dbReference type="InterPro" id="IPR013173">
    <property type="entry name" value="DNA_primase_DnaG_DnaB-bd_dom"/>
</dbReference>
<dbReference type="PANTHER" id="PTHR30313:SF2">
    <property type="entry name" value="DNA PRIMASE"/>
    <property type="match status" value="1"/>
</dbReference>
<dbReference type="GO" id="GO:0003677">
    <property type="term" value="F:DNA binding"/>
    <property type="evidence" value="ECO:0007669"/>
    <property type="project" value="UniProtKB-KW"/>
</dbReference>
<dbReference type="InterPro" id="IPR006171">
    <property type="entry name" value="TOPRIM_dom"/>
</dbReference>
<evidence type="ECO:0000256" key="10">
    <source>
        <dbReference type="ARBA" id="ARBA00022842"/>
    </source>
</evidence>
<dbReference type="PROSITE" id="PS50880">
    <property type="entry name" value="TOPRIM"/>
    <property type="match status" value="1"/>
</dbReference>
<dbReference type="InterPro" id="IPR006295">
    <property type="entry name" value="DNA_primase_DnaG"/>
</dbReference>
<dbReference type="FunFam" id="3.90.580.10:FF:000001">
    <property type="entry name" value="DNA primase"/>
    <property type="match status" value="1"/>
</dbReference>
<evidence type="ECO:0000256" key="7">
    <source>
        <dbReference type="ARBA" id="ARBA00022723"/>
    </source>
</evidence>
<evidence type="ECO:0000256" key="2">
    <source>
        <dbReference type="ARBA" id="ARBA00022478"/>
    </source>
</evidence>
<dbReference type="Pfam" id="PF08275">
    <property type="entry name" value="DNAG_N"/>
    <property type="match status" value="1"/>
</dbReference>
<keyword evidence="5 15" id="KW-0548">Nucleotidyltransferase</keyword>
<keyword evidence="3" id="KW-0639">Primosome</keyword>
<dbReference type="AlphaFoldDB" id="A0A2H9T656"/>
<dbReference type="PIRSF" id="PIRSF002811">
    <property type="entry name" value="DnaG"/>
    <property type="match status" value="1"/>
</dbReference>
<organism evidence="15">
    <name type="scientific">invertebrate metagenome</name>
    <dbReference type="NCBI Taxonomy" id="1711999"/>
    <lineage>
        <taxon>unclassified sequences</taxon>
        <taxon>metagenomes</taxon>
        <taxon>organismal metagenomes</taxon>
    </lineage>
</organism>
<evidence type="ECO:0000256" key="13">
    <source>
        <dbReference type="SAM" id="MobiDB-lite"/>
    </source>
</evidence>
<evidence type="ECO:0000256" key="1">
    <source>
        <dbReference type="ARBA" id="ARBA00001947"/>
    </source>
</evidence>
<dbReference type="Pfam" id="PF01807">
    <property type="entry name" value="Zn_ribbon_DnaG"/>
    <property type="match status" value="1"/>
</dbReference>
<dbReference type="HAMAP" id="MF_00974">
    <property type="entry name" value="DNA_primase_DnaG"/>
    <property type="match status" value="1"/>
</dbReference>
<dbReference type="GO" id="GO:0003899">
    <property type="term" value="F:DNA-directed RNA polymerase activity"/>
    <property type="evidence" value="ECO:0007669"/>
    <property type="project" value="InterPro"/>
</dbReference>
<dbReference type="Gene3D" id="3.90.980.10">
    <property type="entry name" value="DNA primase, catalytic core, N-terminal domain"/>
    <property type="match status" value="1"/>
</dbReference>
<dbReference type="EMBL" id="NSIT01000139">
    <property type="protein sequence ID" value="PJE78701.1"/>
    <property type="molecule type" value="Genomic_DNA"/>
</dbReference>
<name>A0A2H9T656_9ZZZZ</name>
<dbReference type="GO" id="GO:0008270">
    <property type="term" value="F:zinc ion binding"/>
    <property type="evidence" value="ECO:0007669"/>
    <property type="project" value="UniProtKB-KW"/>
</dbReference>
<dbReference type="SUPFAM" id="SSF57783">
    <property type="entry name" value="Zinc beta-ribbon"/>
    <property type="match status" value="1"/>
</dbReference>
<dbReference type="FunFam" id="3.40.1360.10:FF:000002">
    <property type="entry name" value="DNA primase"/>
    <property type="match status" value="1"/>
</dbReference>
<keyword evidence="10" id="KW-0460">Magnesium</keyword>
<dbReference type="Gene3D" id="3.40.1360.10">
    <property type="match status" value="1"/>
</dbReference>
<dbReference type="InterPro" id="IPR050219">
    <property type="entry name" value="DnaG_primase"/>
</dbReference>
<dbReference type="Pfam" id="PF10410">
    <property type="entry name" value="DnaB_bind"/>
    <property type="match status" value="1"/>
</dbReference>
<feature type="compositionally biased region" description="Polar residues" evidence="13">
    <location>
        <begin position="465"/>
        <end position="496"/>
    </location>
</feature>
<dbReference type="Pfam" id="PF13155">
    <property type="entry name" value="Toprim_2"/>
    <property type="match status" value="1"/>
</dbReference>
<evidence type="ECO:0000256" key="3">
    <source>
        <dbReference type="ARBA" id="ARBA00022515"/>
    </source>
</evidence>
<keyword evidence="4 15" id="KW-0808">Transferase</keyword>
<feature type="region of interest" description="Disordered" evidence="13">
    <location>
        <begin position="615"/>
        <end position="646"/>
    </location>
</feature>
<dbReference type="GO" id="GO:0006269">
    <property type="term" value="P:DNA replication, synthesis of primer"/>
    <property type="evidence" value="ECO:0007669"/>
    <property type="project" value="UniProtKB-KW"/>
</dbReference>
<accession>A0A2H9T656</accession>
<dbReference type="InterPro" id="IPR034151">
    <property type="entry name" value="TOPRIM_DnaG_bac"/>
</dbReference>
<dbReference type="Gene3D" id="1.20.50.20">
    <property type="entry name" value="DnaG, RNA polymerase domain, helical bundle"/>
    <property type="match status" value="1"/>
</dbReference>
<evidence type="ECO:0000256" key="6">
    <source>
        <dbReference type="ARBA" id="ARBA00022705"/>
    </source>
</evidence>
<comment type="cofactor">
    <cofactor evidence="1">
        <name>Zn(2+)</name>
        <dbReference type="ChEBI" id="CHEBI:29105"/>
    </cofactor>
</comment>
<evidence type="ECO:0000256" key="11">
    <source>
        <dbReference type="ARBA" id="ARBA00023125"/>
    </source>
</evidence>
<dbReference type="SMART" id="SM00766">
    <property type="entry name" value="DnaG_DnaB_bind"/>
    <property type="match status" value="1"/>
</dbReference>
<dbReference type="SUPFAM" id="SSF117023">
    <property type="entry name" value="DNA primase DnaG, C-terminal domain"/>
    <property type="match status" value="1"/>
</dbReference>
<feature type="compositionally biased region" description="Polar residues" evidence="13">
    <location>
        <begin position="623"/>
        <end position="639"/>
    </location>
</feature>
<dbReference type="GO" id="GO:1990077">
    <property type="term" value="C:primosome complex"/>
    <property type="evidence" value="ECO:0007669"/>
    <property type="project" value="UniProtKB-KW"/>
</dbReference>
<dbReference type="NCBIfam" id="TIGR01391">
    <property type="entry name" value="dnaG"/>
    <property type="match status" value="1"/>
</dbReference>
<dbReference type="EC" id="2.7.7.-" evidence="15"/>
<protein>
    <submittedName>
        <fullName evidence="15">DNA primase</fullName>
        <ecNumber evidence="15">2.7.7.-</ecNumber>
    </submittedName>
</protein>
<keyword evidence="9" id="KW-0862">Zinc</keyword>
<keyword evidence="7" id="KW-0479">Metal-binding</keyword>
<evidence type="ECO:0000256" key="12">
    <source>
        <dbReference type="ARBA" id="ARBA00023163"/>
    </source>
</evidence>
<dbReference type="Gene3D" id="1.10.860.10">
    <property type="entry name" value="DNAb Helicase, Chain A"/>
    <property type="match status" value="1"/>
</dbReference>
<dbReference type="SUPFAM" id="SSF56731">
    <property type="entry name" value="DNA primase core"/>
    <property type="match status" value="1"/>
</dbReference>
<dbReference type="InterPro" id="IPR037068">
    <property type="entry name" value="DNA_primase_core_N_sf"/>
</dbReference>
<dbReference type="InterPro" id="IPR016136">
    <property type="entry name" value="DNA_helicase_N/primase_C"/>
</dbReference>
<feature type="domain" description="Toprim" evidence="14">
    <location>
        <begin position="258"/>
        <end position="340"/>
    </location>
</feature>
<reference evidence="15" key="1">
    <citation type="journal article" date="2017" name="Appl. Environ. Microbiol.">
        <title>Molecular characterization of an Endozoicomonas-like organism causing infection in king scallop Pecten maximus L.</title>
        <authorList>
            <person name="Cano I."/>
            <person name="van Aerle R."/>
            <person name="Ross S."/>
            <person name="Verner-Jeffreys D.W."/>
            <person name="Paley R.K."/>
            <person name="Rimmer G."/>
            <person name="Ryder D."/>
            <person name="Hooper P."/>
            <person name="Stone D."/>
            <person name="Feist S.W."/>
        </authorList>
    </citation>
    <scope>NUCLEOTIDE SEQUENCE</scope>
</reference>
<dbReference type="InterPro" id="IPR019475">
    <property type="entry name" value="DNA_primase_DnaB-bd"/>
</dbReference>
<keyword evidence="11" id="KW-0238">DNA-binding</keyword>
<dbReference type="Pfam" id="PF08278">
    <property type="entry name" value="DnaG_DnaB_bind"/>
    <property type="match status" value="1"/>
</dbReference>
<keyword evidence="2" id="KW-0240">DNA-directed RNA polymerase</keyword>
<dbReference type="Gene3D" id="3.90.580.10">
    <property type="entry name" value="Zinc finger, CHC2-type domain"/>
    <property type="match status" value="1"/>
</dbReference>
<evidence type="ECO:0000313" key="15">
    <source>
        <dbReference type="EMBL" id="PJE78701.1"/>
    </source>
</evidence>
<evidence type="ECO:0000256" key="4">
    <source>
        <dbReference type="ARBA" id="ARBA00022679"/>
    </source>
</evidence>
<evidence type="ECO:0000259" key="14">
    <source>
        <dbReference type="PROSITE" id="PS50880"/>
    </source>
</evidence>
<gene>
    <name evidence="15" type="primary">dnaG</name>
    <name evidence="15" type="ORF">CI610_02354</name>
</gene>
<keyword evidence="8" id="KW-0863">Zinc-finger</keyword>
<comment type="caution">
    <text evidence="15">The sequence shown here is derived from an EMBL/GenBank/DDBJ whole genome shotgun (WGS) entry which is preliminary data.</text>
</comment>
<keyword evidence="6" id="KW-0235">DNA replication</keyword>
<dbReference type="GO" id="GO:0000428">
    <property type="term" value="C:DNA-directed RNA polymerase complex"/>
    <property type="evidence" value="ECO:0007669"/>
    <property type="project" value="UniProtKB-KW"/>
</dbReference>
<evidence type="ECO:0000256" key="9">
    <source>
        <dbReference type="ARBA" id="ARBA00022833"/>
    </source>
</evidence>
<dbReference type="PANTHER" id="PTHR30313">
    <property type="entry name" value="DNA PRIMASE"/>
    <property type="match status" value="1"/>
</dbReference>
<dbReference type="CDD" id="cd03364">
    <property type="entry name" value="TOPRIM_DnaG_primases"/>
    <property type="match status" value="1"/>
</dbReference>
<dbReference type="SMART" id="SM00400">
    <property type="entry name" value="ZnF_CHCC"/>
    <property type="match status" value="1"/>
</dbReference>
<dbReference type="InterPro" id="IPR002694">
    <property type="entry name" value="Znf_CHC2"/>
</dbReference>
<dbReference type="InterPro" id="IPR030846">
    <property type="entry name" value="DnaG_bac"/>
</dbReference>
<sequence>MSGRIPQYFIDDILTRVDIVDIINSRIKLKKTGRNYSACCPFHKEKTPSFSVSPDKQFYYCFGCGASGNALGFLMNYDHMDFPAAVDYLANQLGLDIPRESSGYSDRTRQNANLYTLTEQAADFFRDRLFNSSGSKTAFNYLKKRGLDQKTLQTFGVGYAPTGWENLKKHFSETPESEKKLLTTGLLVQHDENHRIYDRFRNRILFPIRDQRGRYIGFGGRVLDDSKPKYLNSPESPIFHKGSELYGLYEARKYQPLEQLIVVEGYMDVISMAQHGITHCVATLGTATTPEHVQRLFKLVDDVVYCFDGDNAGIKAAWRALESTLPYKKDNGQARFLFLPKGEDPDTFVKKAGSEAFLQRIQQQAISLDHFLFKKLEQGLNLDSLDGRSQLVTRIIPYIAKVSPDAILKQLLLTQLHQKSGLEPEYLINYLNNFLHQQEPATPVNSSHRQTENQATLTGRVPSEFQKNSPLVPSNEPPYQTHKSTGIQTSGHLPEITNRSPYQQEIHHKNDHSLPSTKMNPVFYAIRQLICDPALAQEVKGKETLLKKNNPYRSLLVTLIETLQHQPAMTIGTLIASWYGTEQGRLLESIALLELGDTPNRQEFLDTIERIKRNADEQHDYEQSNTLKNSLQNKRTSQLDNEERSHFREIFTRVQERHGIRKSPEKK</sequence>
<dbReference type="SMART" id="SM00493">
    <property type="entry name" value="TOPRIM"/>
    <property type="match status" value="1"/>
</dbReference>